<dbReference type="Proteomes" id="UP000245086">
    <property type="component" value="Unassembled WGS sequence"/>
</dbReference>
<dbReference type="HAMAP" id="MF_00719">
    <property type="entry name" value="CobS"/>
    <property type="match status" value="1"/>
</dbReference>
<keyword evidence="11 19" id="KW-0460">Magnesium</keyword>
<gene>
    <name evidence="20" type="primary">cobV</name>
    <name evidence="19" type="synonym">cobS</name>
    <name evidence="20" type="ORF">PbB2_01040</name>
</gene>
<evidence type="ECO:0000256" key="7">
    <source>
        <dbReference type="ARBA" id="ARBA00022475"/>
    </source>
</evidence>
<dbReference type="Pfam" id="PF02654">
    <property type="entry name" value="CobS"/>
    <property type="match status" value="1"/>
</dbReference>
<dbReference type="UniPathway" id="UPA00148">
    <property type="reaction ID" value="UER00238"/>
</dbReference>
<evidence type="ECO:0000256" key="17">
    <source>
        <dbReference type="ARBA" id="ARBA00048623"/>
    </source>
</evidence>
<dbReference type="PANTHER" id="PTHR34148:SF1">
    <property type="entry name" value="ADENOSYLCOBINAMIDE-GDP RIBAZOLETRANSFERASE"/>
    <property type="match status" value="1"/>
</dbReference>
<comment type="cofactor">
    <cofactor evidence="1 19">
        <name>Mg(2+)</name>
        <dbReference type="ChEBI" id="CHEBI:18420"/>
    </cofactor>
</comment>
<dbReference type="GO" id="GO:0005886">
    <property type="term" value="C:plasma membrane"/>
    <property type="evidence" value="ECO:0007669"/>
    <property type="project" value="UniProtKB-SubCell"/>
</dbReference>
<dbReference type="EMBL" id="BFBR01000002">
    <property type="protein sequence ID" value="GBF57374.1"/>
    <property type="molecule type" value="Genomic_DNA"/>
</dbReference>
<feature type="transmembrane region" description="Helical" evidence="19">
    <location>
        <begin position="208"/>
        <end position="226"/>
    </location>
</feature>
<comment type="catalytic activity">
    <reaction evidence="18 19">
        <text>alpha-ribazole 5'-phosphate + adenosylcob(III)inamide-GDP = adenosylcob(III)alamin 5'-phosphate + GMP + H(+)</text>
        <dbReference type="Rhea" id="RHEA:23560"/>
        <dbReference type="ChEBI" id="CHEBI:15378"/>
        <dbReference type="ChEBI" id="CHEBI:57918"/>
        <dbReference type="ChEBI" id="CHEBI:58115"/>
        <dbReference type="ChEBI" id="CHEBI:60487"/>
        <dbReference type="ChEBI" id="CHEBI:60493"/>
        <dbReference type="EC" id="2.7.8.26"/>
    </reaction>
</comment>
<dbReference type="PANTHER" id="PTHR34148">
    <property type="entry name" value="ADENOSYLCOBINAMIDE-GDP RIBAZOLETRANSFERASE"/>
    <property type="match status" value="1"/>
</dbReference>
<keyword evidence="8 19" id="KW-0169">Cobalamin biosynthesis</keyword>
<name>A0A2P2E8M2_9PROT</name>
<comment type="pathway">
    <text evidence="3 19">Cofactor biosynthesis; adenosylcobalamin biosynthesis; adenosylcobalamin from cob(II)yrinate a,c-diamide: step 7/7.</text>
</comment>
<evidence type="ECO:0000313" key="20">
    <source>
        <dbReference type="EMBL" id="GBF57374.1"/>
    </source>
</evidence>
<keyword evidence="9 19" id="KW-0808">Transferase</keyword>
<evidence type="ECO:0000256" key="2">
    <source>
        <dbReference type="ARBA" id="ARBA00004651"/>
    </source>
</evidence>
<comment type="caution">
    <text evidence="20">The sequence shown here is derived from an EMBL/GenBank/DDBJ whole genome shotgun (WGS) entry which is preliminary data.</text>
</comment>
<evidence type="ECO:0000256" key="18">
    <source>
        <dbReference type="ARBA" id="ARBA00049504"/>
    </source>
</evidence>
<evidence type="ECO:0000256" key="10">
    <source>
        <dbReference type="ARBA" id="ARBA00022692"/>
    </source>
</evidence>
<feature type="transmembrane region" description="Helical" evidence="19">
    <location>
        <begin position="111"/>
        <end position="129"/>
    </location>
</feature>
<organism evidence="20 21">
    <name type="scientific">Candidatus Phycosocius bacilliformis</name>
    <dbReference type="NCBI Taxonomy" id="1445552"/>
    <lineage>
        <taxon>Bacteria</taxon>
        <taxon>Pseudomonadati</taxon>
        <taxon>Pseudomonadota</taxon>
        <taxon>Alphaproteobacteria</taxon>
        <taxon>Caulobacterales</taxon>
        <taxon>Caulobacterales incertae sedis</taxon>
        <taxon>Candidatus Phycosocius</taxon>
    </lineage>
</organism>
<dbReference type="RefSeq" id="WP_238164862.1">
    <property type="nucleotide sequence ID" value="NZ_BFBR01000002.1"/>
</dbReference>
<evidence type="ECO:0000256" key="5">
    <source>
        <dbReference type="ARBA" id="ARBA00013200"/>
    </source>
</evidence>
<keyword evidence="13 19" id="KW-0472">Membrane</keyword>
<dbReference type="GO" id="GO:0008818">
    <property type="term" value="F:cobalamin 5'-phosphate synthase activity"/>
    <property type="evidence" value="ECO:0007669"/>
    <property type="project" value="UniProtKB-UniRule"/>
</dbReference>
<evidence type="ECO:0000256" key="4">
    <source>
        <dbReference type="ARBA" id="ARBA00010561"/>
    </source>
</evidence>
<feature type="transmembrane region" description="Helical" evidence="19">
    <location>
        <begin position="238"/>
        <end position="260"/>
    </location>
</feature>
<evidence type="ECO:0000256" key="1">
    <source>
        <dbReference type="ARBA" id="ARBA00001946"/>
    </source>
</evidence>
<evidence type="ECO:0000256" key="3">
    <source>
        <dbReference type="ARBA" id="ARBA00004663"/>
    </source>
</evidence>
<dbReference type="GO" id="GO:0009236">
    <property type="term" value="P:cobalamin biosynthetic process"/>
    <property type="evidence" value="ECO:0007669"/>
    <property type="project" value="UniProtKB-UniRule"/>
</dbReference>
<comment type="function">
    <text evidence="14 19">Joins adenosylcobinamide-GDP and alpha-ribazole to generate adenosylcobalamin (Ado-cobalamin). Also synthesizes adenosylcobalamin 5'-phosphate from adenosylcobinamide-GDP and alpha-ribazole 5'-phosphate.</text>
</comment>
<dbReference type="InterPro" id="IPR003805">
    <property type="entry name" value="CobS"/>
</dbReference>
<reference evidence="20 21" key="1">
    <citation type="journal article" date="2018" name="Genome Announc.">
        <title>Draft Genome Sequence of "Candidatus Phycosocius bacilliformis," an Alphaproteobacterial Ectosymbiont of the Hydrocarbon-Producing Green Alga Botryococcus braunii.</title>
        <authorList>
            <person name="Tanabe Y."/>
            <person name="Yamaguchi H."/>
            <person name="Watanabe M.M."/>
        </authorList>
    </citation>
    <scope>NUCLEOTIDE SEQUENCE [LARGE SCALE GENOMIC DNA]</scope>
    <source>
        <strain evidence="20 21">BOTRYCO-2</strain>
    </source>
</reference>
<feature type="transmembrane region" description="Helical" evidence="19">
    <location>
        <begin position="135"/>
        <end position="161"/>
    </location>
</feature>
<dbReference type="GO" id="GO:0051073">
    <property type="term" value="F:adenosylcobinamide-GDP ribazoletransferase activity"/>
    <property type="evidence" value="ECO:0007669"/>
    <property type="project" value="UniProtKB-UniRule"/>
</dbReference>
<evidence type="ECO:0000313" key="21">
    <source>
        <dbReference type="Proteomes" id="UP000245086"/>
    </source>
</evidence>
<comment type="subcellular location">
    <subcellularLocation>
        <location evidence="2 19">Cell membrane</location>
        <topology evidence="2 19">Multi-pass membrane protein</topology>
    </subcellularLocation>
</comment>
<accession>A0A2P2E8M2</accession>
<feature type="transmembrane region" description="Helical" evidence="19">
    <location>
        <begin position="36"/>
        <end position="59"/>
    </location>
</feature>
<comment type="catalytic activity">
    <reaction evidence="17 19">
        <text>alpha-ribazole + adenosylcob(III)inamide-GDP = adenosylcob(III)alamin + GMP + H(+)</text>
        <dbReference type="Rhea" id="RHEA:16049"/>
        <dbReference type="ChEBI" id="CHEBI:10329"/>
        <dbReference type="ChEBI" id="CHEBI:15378"/>
        <dbReference type="ChEBI" id="CHEBI:18408"/>
        <dbReference type="ChEBI" id="CHEBI:58115"/>
        <dbReference type="ChEBI" id="CHEBI:60487"/>
        <dbReference type="EC" id="2.7.8.26"/>
    </reaction>
</comment>
<evidence type="ECO:0000256" key="13">
    <source>
        <dbReference type="ARBA" id="ARBA00023136"/>
    </source>
</evidence>
<sequence length="262" mass="26644">MRLIDDARICLIFFTRLPVTWPEDLPRERITRAFQAAPIAGLVTGLIGALTYGLAMWLFNGSVHLAATLAVASQVLTTGAFHEDGFADFFDGVGGGKTISERLAIMRDSRIGTFGGVALLLAIILKIFLVAEISIAWQAGLCLIISGTLARTALVHVMALLKPATDDGISASAGQPTATEATTATVLGGIISGVCVVLAFQLSLIGPAVGAVIGTILGAGAIALTARKHLGGQTGDALGATAVAAELGALAGIVALMPALGF</sequence>
<feature type="transmembrane region" description="Helical" evidence="19">
    <location>
        <begin position="181"/>
        <end position="202"/>
    </location>
</feature>
<protein>
    <recommendedName>
        <fullName evidence="6 19">Adenosylcobinamide-GDP ribazoletransferase</fullName>
        <ecNumber evidence="5 19">2.7.8.26</ecNumber>
    </recommendedName>
    <alternativeName>
        <fullName evidence="16 19">Cobalamin synthase</fullName>
    </alternativeName>
    <alternativeName>
        <fullName evidence="15 19">Cobalamin-5'-phosphate synthase</fullName>
    </alternativeName>
</protein>
<evidence type="ECO:0000256" key="11">
    <source>
        <dbReference type="ARBA" id="ARBA00022842"/>
    </source>
</evidence>
<proteinExistence type="inferred from homology"/>
<keyword evidence="7 19" id="KW-1003">Cell membrane</keyword>
<keyword evidence="21" id="KW-1185">Reference proteome</keyword>
<keyword evidence="12 19" id="KW-1133">Transmembrane helix</keyword>
<evidence type="ECO:0000256" key="16">
    <source>
        <dbReference type="ARBA" id="ARBA00032853"/>
    </source>
</evidence>
<dbReference type="EC" id="2.7.8.26" evidence="5 19"/>
<evidence type="ECO:0000256" key="15">
    <source>
        <dbReference type="ARBA" id="ARBA00032605"/>
    </source>
</evidence>
<evidence type="ECO:0000256" key="9">
    <source>
        <dbReference type="ARBA" id="ARBA00022679"/>
    </source>
</evidence>
<evidence type="ECO:0000256" key="12">
    <source>
        <dbReference type="ARBA" id="ARBA00022989"/>
    </source>
</evidence>
<evidence type="ECO:0000256" key="6">
    <source>
        <dbReference type="ARBA" id="ARBA00015850"/>
    </source>
</evidence>
<evidence type="ECO:0000256" key="8">
    <source>
        <dbReference type="ARBA" id="ARBA00022573"/>
    </source>
</evidence>
<dbReference type="AlphaFoldDB" id="A0A2P2E8M2"/>
<evidence type="ECO:0000256" key="14">
    <source>
        <dbReference type="ARBA" id="ARBA00025228"/>
    </source>
</evidence>
<comment type="similarity">
    <text evidence="4 19">Belongs to the CobS family.</text>
</comment>
<evidence type="ECO:0000256" key="19">
    <source>
        <dbReference type="HAMAP-Rule" id="MF_00719"/>
    </source>
</evidence>
<keyword evidence="10 19" id="KW-0812">Transmembrane</keyword>